<dbReference type="EMBL" id="JAQQWM010000008">
    <property type="protein sequence ID" value="KAK8053154.1"/>
    <property type="molecule type" value="Genomic_DNA"/>
</dbReference>
<evidence type="ECO:0000256" key="1">
    <source>
        <dbReference type="SAM" id="MobiDB-lite"/>
    </source>
</evidence>
<evidence type="ECO:0000313" key="3">
    <source>
        <dbReference type="Proteomes" id="UP001446871"/>
    </source>
</evidence>
<name>A0ABR1U2M4_9PEZI</name>
<sequence>MDHFNSTVFNGTVVSTRRGFTVTKQKHKGLSFVNASVQDTETRPKPQARKAFSVLPPAATITFVANQGEVKKGITGQLRTTGTNRGHPKAQAQRRSCSSSNSASTPSSAASDIILSDAPSSLENDKERNLLSKHLPAWASYKRPRSALDFARRLNFMAYALAPSQSSSLDECQLACLERSLKLPEELWLEKDPTSIHCATTLGALYDTLASGGQETKRLSKLTSQLWSVIKRKLNAAEQNKTANSVTLHGVSALAIIAGYQGEHDQWQIHMKGIMRLLELVGDQNKLDVKTINTIRKADSTGAISSATKPCIPFVRLHHKLLVPTMVHDPDMIRDIQKHLQACALDRETVKIISDLALFNKYMDYLNIPGNSSKHDTPTIIEEYYFLQHQLLSLPRPLRNFDEAISANTLDNSTPRAHGLTPSMLVVPTADYYTNSIKTAVRILSLLLIYDPTLDLPCESVLLHILHQQVRAIMEYRRLQHQPADIWVEPRLLLQQKQAVHPQTPTLLWICITGHYFSSLEAVAATTPSNQTHVYKELLIDLLGPEKSANPELVSDGELELCRCLSLRHLRGEIYGERGDIGRIVSSTKAE</sequence>
<dbReference type="Proteomes" id="UP001446871">
    <property type="component" value="Unassembled WGS sequence"/>
</dbReference>
<reference evidence="2 3" key="1">
    <citation type="submission" date="2023-01" db="EMBL/GenBank/DDBJ databases">
        <title>Analysis of 21 Apiospora genomes using comparative genomics revels a genus with tremendous synthesis potential of carbohydrate active enzymes and secondary metabolites.</title>
        <authorList>
            <person name="Sorensen T."/>
        </authorList>
    </citation>
    <scope>NUCLEOTIDE SEQUENCE [LARGE SCALE GENOMIC DNA]</scope>
    <source>
        <strain evidence="2 3">CBS 83171</strain>
    </source>
</reference>
<protein>
    <submittedName>
        <fullName evidence="2">Uncharacterized protein</fullName>
    </submittedName>
</protein>
<organism evidence="2 3">
    <name type="scientific">Apiospora saccharicola</name>
    <dbReference type="NCBI Taxonomy" id="335842"/>
    <lineage>
        <taxon>Eukaryota</taxon>
        <taxon>Fungi</taxon>
        <taxon>Dikarya</taxon>
        <taxon>Ascomycota</taxon>
        <taxon>Pezizomycotina</taxon>
        <taxon>Sordariomycetes</taxon>
        <taxon>Xylariomycetidae</taxon>
        <taxon>Amphisphaeriales</taxon>
        <taxon>Apiosporaceae</taxon>
        <taxon>Apiospora</taxon>
    </lineage>
</organism>
<gene>
    <name evidence="2" type="ORF">PG996_012455</name>
</gene>
<accession>A0ABR1U2M4</accession>
<dbReference type="PANTHER" id="PTHR37540">
    <property type="entry name" value="TRANSCRIPTION FACTOR (ACR-2), PUTATIVE-RELATED-RELATED"/>
    <property type="match status" value="1"/>
</dbReference>
<feature type="region of interest" description="Disordered" evidence="1">
    <location>
        <begin position="74"/>
        <end position="110"/>
    </location>
</feature>
<comment type="caution">
    <text evidence="2">The sequence shown here is derived from an EMBL/GenBank/DDBJ whole genome shotgun (WGS) entry which is preliminary data.</text>
</comment>
<feature type="compositionally biased region" description="Low complexity" evidence="1">
    <location>
        <begin position="90"/>
        <end position="110"/>
    </location>
</feature>
<evidence type="ECO:0000313" key="2">
    <source>
        <dbReference type="EMBL" id="KAK8053154.1"/>
    </source>
</evidence>
<proteinExistence type="predicted"/>
<dbReference type="PANTHER" id="PTHR37540:SF5">
    <property type="entry name" value="TRANSCRIPTION FACTOR DOMAIN-CONTAINING PROTEIN"/>
    <property type="match status" value="1"/>
</dbReference>
<keyword evidence="3" id="KW-1185">Reference proteome</keyword>